<dbReference type="Gene3D" id="1.10.340.30">
    <property type="entry name" value="Hypothetical protein, domain 2"/>
    <property type="match status" value="1"/>
</dbReference>
<keyword evidence="13 14" id="KW-0326">Glycosidase</keyword>
<evidence type="ECO:0000256" key="3">
    <source>
        <dbReference type="ARBA" id="ARBA00008343"/>
    </source>
</evidence>
<dbReference type="Gene3D" id="3.90.79.10">
    <property type="entry name" value="Nucleoside Triphosphate Pyrophosphohydrolase"/>
    <property type="match status" value="1"/>
</dbReference>
<evidence type="ECO:0000313" key="16">
    <source>
        <dbReference type="EMBL" id="MBL7560698.1"/>
    </source>
</evidence>
<dbReference type="SUPFAM" id="SSF48150">
    <property type="entry name" value="DNA-glycosylase"/>
    <property type="match status" value="1"/>
</dbReference>
<dbReference type="SMART" id="SM00478">
    <property type="entry name" value="ENDO3c"/>
    <property type="match status" value="1"/>
</dbReference>
<reference evidence="16 17" key="1">
    <citation type="submission" date="2020-12" db="EMBL/GenBank/DDBJ databases">
        <title>Olleya sediminilitoris sp. nov., isolated from a tidal flat.</title>
        <authorList>
            <person name="Park S."/>
            <person name="Yoon J.-H."/>
        </authorList>
    </citation>
    <scope>NUCLEOTIDE SEQUENCE [LARGE SCALE GENOMIC DNA]</scope>
    <source>
        <strain evidence="16 17">YSTF-M6</strain>
    </source>
</reference>
<keyword evidence="10 14" id="KW-0408">Iron</keyword>
<evidence type="ECO:0000256" key="5">
    <source>
        <dbReference type="ARBA" id="ARBA00022023"/>
    </source>
</evidence>
<dbReference type="Pfam" id="PF00633">
    <property type="entry name" value="HHH"/>
    <property type="match status" value="1"/>
</dbReference>
<keyword evidence="6" id="KW-0004">4Fe-4S</keyword>
<evidence type="ECO:0000256" key="2">
    <source>
        <dbReference type="ARBA" id="ARBA00002933"/>
    </source>
</evidence>
<accession>A0ABS1WNL1</accession>
<dbReference type="SUPFAM" id="SSF55811">
    <property type="entry name" value="Nudix"/>
    <property type="match status" value="1"/>
</dbReference>
<dbReference type="InterPro" id="IPR011257">
    <property type="entry name" value="DNA_glycosylase"/>
</dbReference>
<dbReference type="Gene3D" id="1.10.1670.10">
    <property type="entry name" value="Helix-hairpin-Helix base-excision DNA repair enzymes (C-terminal)"/>
    <property type="match status" value="1"/>
</dbReference>
<evidence type="ECO:0000259" key="15">
    <source>
        <dbReference type="SMART" id="SM00478"/>
    </source>
</evidence>
<evidence type="ECO:0000313" key="17">
    <source>
        <dbReference type="Proteomes" id="UP000605013"/>
    </source>
</evidence>
<protein>
    <recommendedName>
        <fullName evidence="5 14">Adenine DNA glycosylase</fullName>
        <ecNumber evidence="4 14">3.2.2.31</ecNumber>
    </recommendedName>
</protein>
<dbReference type="InterPro" id="IPR003265">
    <property type="entry name" value="HhH-GPD_domain"/>
</dbReference>
<dbReference type="InterPro" id="IPR023170">
    <property type="entry name" value="HhH_base_excis_C"/>
</dbReference>
<evidence type="ECO:0000256" key="4">
    <source>
        <dbReference type="ARBA" id="ARBA00012045"/>
    </source>
</evidence>
<dbReference type="CDD" id="cd00056">
    <property type="entry name" value="ENDO3c"/>
    <property type="match status" value="1"/>
</dbReference>
<dbReference type="Pfam" id="PF00730">
    <property type="entry name" value="HhH-GPD"/>
    <property type="match status" value="1"/>
</dbReference>
<dbReference type="InterPro" id="IPR015797">
    <property type="entry name" value="NUDIX_hydrolase-like_dom_sf"/>
</dbReference>
<proteinExistence type="inferred from homology"/>
<comment type="cofactor">
    <cofactor evidence="14">
        <name>[4Fe-4S] cluster</name>
        <dbReference type="ChEBI" id="CHEBI:49883"/>
    </cofactor>
    <text evidence="14">Binds 1 [4Fe-4S] cluster.</text>
</comment>
<evidence type="ECO:0000256" key="6">
    <source>
        <dbReference type="ARBA" id="ARBA00022485"/>
    </source>
</evidence>
<dbReference type="EC" id="3.2.2.31" evidence="4 14"/>
<evidence type="ECO:0000256" key="8">
    <source>
        <dbReference type="ARBA" id="ARBA00022763"/>
    </source>
</evidence>
<keyword evidence="12" id="KW-0234">DNA repair</keyword>
<comment type="similarity">
    <text evidence="3 14">Belongs to the Nth/MutY family.</text>
</comment>
<dbReference type="InterPro" id="IPR044298">
    <property type="entry name" value="MIG/MutY"/>
</dbReference>
<dbReference type="NCBIfam" id="TIGR01084">
    <property type="entry name" value="mutY"/>
    <property type="match status" value="1"/>
</dbReference>
<sequence length="346" mass="39690">MNISKQLINWYTDNKRDLPWRNTTNPYFIWLSEIILQQTQVVQGRPYYDSFTATFPTVFDLANAEEQEVLKLWQGLGYYSRARNLHASAKYIVKELDGKFPDTFDQIIKLKGVGDYTASAIASICFNQVTAVVDGNVYRALSRIYGIDTPINTSKGFKEFKTLAQQLIDPKQPATFNQAIMEFGARLCKPKNPDCNSCPFNTICVALQKNIISDLPVKLKTVKVKKKYFNFIVALSKDNKTILEKRTGSGIWQNLYQFPLIETDKSASHTIIESQVKNLDLFKGHNITLSLYNDKAIIHKLSHQHLYTKFWIVNLNDDLESGILFDEITNYPVPILIGNFIEKFNF</sequence>
<comment type="function">
    <text evidence="2">Adenine glycosylase active on G-A mispairs. MutY also corrects error-prone DNA synthesis past GO lesions which are due to the oxidatively damaged form of guanine: 7,8-dihydro-8-oxoguanine (8-oxo-dGTP).</text>
</comment>
<evidence type="ECO:0000256" key="1">
    <source>
        <dbReference type="ARBA" id="ARBA00000843"/>
    </source>
</evidence>
<dbReference type="PANTHER" id="PTHR42944">
    <property type="entry name" value="ADENINE DNA GLYCOSYLASE"/>
    <property type="match status" value="1"/>
</dbReference>
<dbReference type="Pfam" id="PF14815">
    <property type="entry name" value="NUDIX_4"/>
    <property type="match status" value="1"/>
</dbReference>
<dbReference type="Proteomes" id="UP000605013">
    <property type="component" value="Unassembled WGS sequence"/>
</dbReference>
<dbReference type="EMBL" id="JAEMEF010000012">
    <property type="protein sequence ID" value="MBL7560698.1"/>
    <property type="molecule type" value="Genomic_DNA"/>
</dbReference>
<dbReference type="InterPro" id="IPR000445">
    <property type="entry name" value="HhH_motif"/>
</dbReference>
<evidence type="ECO:0000256" key="10">
    <source>
        <dbReference type="ARBA" id="ARBA00023004"/>
    </source>
</evidence>
<keyword evidence="11" id="KW-0411">Iron-sulfur</keyword>
<keyword evidence="17" id="KW-1185">Reference proteome</keyword>
<keyword evidence="7" id="KW-0479">Metal-binding</keyword>
<evidence type="ECO:0000256" key="11">
    <source>
        <dbReference type="ARBA" id="ARBA00023014"/>
    </source>
</evidence>
<name>A0ABS1WNL1_9FLAO</name>
<feature type="domain" description="HhH-GPD" evidence="15">
    <location>
        <begin position="35"/>
        <end position="186"/>
    </location>
</feature>
<comment type="catalytic activity">
    <reaction evidence="1 14">
        <text>Hydrolyzes free adenine bases from 7,8-dihydro-8-oxoguanine:adenine mismatched double-stranded DNA, leaving an apurinic site.</text>
        <dbReference type="EC" id="3.2.2.31"/>
    </reaction>
</comment>
<dbReference type="RefSeq" id="WP_203001184.1">
    <property type="nucleotide sequence ID" value="NZ_JAEMEF010000012.1"/>
</dbReference>
<comment type="caution">
    <text evidence="16">The sequence shown here is derived from an EMBL/GenBank/DDBJ whole genome shotgun (WGS) entry which is preliminary data.</text>
</comment>
<dbReference type="InterPro" id="IPR005760">
    <property type="entry name" value="A/G_AdeGlyc_MutY"/>
</dbReference>
<dbReference type="CDD" id="cd03431">
    <property type="entry name" value="NUDIX_DNA_Glycosylase_C-MutY"/>
    <property type="match status" value="1"/>
</dbReference>
<organism evidence="16 17">
    <name type="scientific">Olleya sediminilitoris</name>
    <dbReference type="NCBI Taxonomy" id="2795739"/>
    <lineage>
        <taxon>Bacteria</taxon>
        <taxon>Pseudomonadati</taxon>
        <taxon>Bacteroidota</taxon>
        <taxon>Flavobacteriia</taxon>
        <taxon>Flavobacteriales</taxon>
        <taxon>Flavobacteriaceae</taxon>
    </lineage>
</organism>
<dbReference type="InterPro" id="IPR029119">
    <property type="entry name" value="MutY_C"/>
</dbReference>
<evidence type="ECO:0000256" key="12">
    <source>
        <dbReference type="ARBA" id="ARBA00023204"/>
    </source>
</evidence>
<evidence type="ECO:0000256" key="7">
    <source>
        <dbReference type="ARBA" id="ARBA00022723"/>
    </source>
</evidence>
<evidence type="ECO:0000256" key="13">
    <source>
        <dbReference type="ARBA" id="ARBA00023295"/>
    </source>
</evidence>
<keyword evidence="9" id="KW-0378">Hydrolase</keyword>
<keyword evidence="8 14" id="KW-0227">DNA damage</keyword>
<dbReference type="PANTHER" id="PTHR42944:SF1">
    <property type="entry name" value="ADENINE DNA GLYCOSYLASE"/>
    <property type="match status" value="1"/>
</dbReference>
<evidence type="ECO:0000256" key="9">
    <source>
        <dbReference type="ARBA" id="ARBA00022801"/>
    </source>
</evidence>
<evidence type="ECO:0000256" key="14">
    <source>
        <dbReference type="RuleBase" id="RU365096"/>
    </source>
</evidence>
<gene>
    <name evidence="16" type="primary">mutY</name>
    <name evidence="16" type="ORF">JAO71_12895</name>
</gene>